<dbReference type="Proteomes" id="UP001159364">
    <property type="component" value="Linkage Group LG04"/>
</dbReference>
<dbReference type="GO" id="GO:0051301">
    <property type="term" value="P:cell division"/>
    <property type="evidence" value="ECO:0007669"/>
    <property type="project" value="UniProtKB-KW"/>
</dbReference>
<keyword evidence="3" id="KW-0158">Chromosome</keyword>
<feature type="domain" description="Kinetochore protein Nuf2 N-terminal" evidence="10">
    <location>
        <begin position="4"/>
        <end position="138"/>
    </location>
</feature>
<dbReference type="InterPro" id="IPR005549">
    <property type="entry name" value="Kinetochore_Nuf2_N"/>
</dbReference>
<name>A0AAV8TMT6_9ROSI</name>
<reference evidence="11 12" key="1">
    <citation type="submission" date="2021-09" db="EMBL/GenBank/DDBJ databases">
        <title>Genomic insights and catalytic innovation underlie evolution of tropane alkaloids biosynthesis.</title>
        <authorList>
            <person name="Wang Y.-J."/>
            <person name="Tian T."/>
            <person name="Huang J.-P."/>
            <person name="Huang S.-X."/>
        </authorList>
    </citation>
    <scope>NUCLEOTIDE SEQUENCE [LARGE SCALE GENOMIC DNA]</scope>
    <source>
        <strain evidence="11">KIB-2018</strain>
        <tissue evidence="11">Leaf</tissue>
    </source>
</reference>
<keyword evidence="7" id="KW-0131">Cell cycle</keyword>
<accession>A0AAV8TMT6</accession>
<dbReference type="AlphaFoldDB" id="A0AAV8TMT6"/>
<proteinExistence type="inferred from homology"/>
<evidence type="ECO:0000256" key="1">
    <source>
        <dbReference type="ARBA" id="ARBA00004584"/>
    </source>
</evidence>
<dbReference type="EMBL" id="JAIWQS010000004">
    <property type="protein sequence ID" value="KAJ8768236.1"/>
    <property type="molecule type" value="Genomic_DNA"/>
</dbReference>
<evidence type="ECO:0000256" key="9">
    <source>
        <dbReference type="SAM" id="Coils"/>
    </source>
</evidence>
<evidence type="ECO:0000256" key="4">
    <source>
        <dbReference type="ARBA" id="ARBA00022618"/>
    </source>
</evidence>
<dbReference type="InterPro" id="IPR038275">
    <property type="entry name" value="Nuf2_N_sf"/>
</dbReference>
<keyword evidence="6 9" id="KW-0175">Coiled coil</keyword>
<evidence type="ECO:0000256" key="6">
    <source>
        <dbReference type="ARBA" id="ARBA00023054"/>
    </source>
</evidence>
<keyword evidence="5" id="KW-0498">Mitosis</keyword>
<evidence type="ECO:0000259" key="10">
    <source>
        <dbReference type="Pfam" id="PF03800"/>
    </source>
</evidence>
<dbReference type="PANTHER" id="PTHR48441:SF1">
    <property type="entry name" value="NT-3"/>
    <property type="match status" value="1"/>
</dbReference>
<sequence length="446" mass="51474">MSKFEYPRLSRSDIMTILAESQIAAVSDSHLRNPTPDFLSDLYARLLIHLDLLHEEDHGQLEFSALEQLENPDYHVDSVRTMNLYVKIWDLISLAHCPLKFTLKDLLRPQGDRTEYFLSAILNFCLHKDTKMNLLRPTGEELTLLDEQRKEWEDKIAQLNSEIAEYNAAREMELPLVQELDAKVKELHQIIAGLNSNQMSLRASFRKLKEKAGEMDGDISKAEFDLVQSVQDNANLRSKIVQSPDKLQRALEEKKSVREEAKKAERSAMESFQEKTALLDVYMKTFKKMSKHFNQMQAIQEQVNSAKSIEKDYKALKAKLEDDEVLDKSLDAKLIERQSKAQQLEELRKLLEKEREIKCEDAAKEFTKIKLEADSRRLDLEEGRRKLETMVGEIDALTSKTNLVKESGAAKVQDLFHKCEEVEEQFEHYTKSLGLLLLTAKVDSDN</sequence>
<evidence type="ECO:0000256" key="2">
    <source>
        <dbReference type="ARBA" id="ARBA00005498"/>
    </source>
</evidence>
<evidence type="ECO:0000313" key="11">
    <source>
        <dbReference type="EMBL" id="KAJ8768236.1"/>
    </source>
</evidence>
<evidence type="ECO:0000256" key="8">
    <source>
        <dbReference type="ARBA" id="ARBA00023328"/>
    </source>
</evidence>
<feature type="coiled-coil region" evidence="9">
    <location>
        <begin position="142"/>
        <end position="197"/>
    </location>
</feature>
<organism evidence="11 12">
    <name type="scientific">Erythroxylum novogranatense</name>
    <dbReference type="NCBI Taxonomy" id="1862640"/>
    <lineage>
        <taxon>Eukaryota</taxon>
        <taxon>Viridiplantae</taxon>
        <taxon>Streptophyta</taxon>
        <taxon>Embryophyta</taxon>
        <taxon>Tracheophyta</taxon>
        <taxon>Spermatophyta</taxon>
        <taxon>Magnoliopsida</taxon>
        <taxon>eudicotyledons</taxon>
        <taxon>Gunneridae</taxon>
        <taxon>Pentapetalae</taxon>
        <taxon>rosids</taxon>
        <taxon>fabids</taxon>
        <taxon>Malpighiales</taxon>
        <taxon>Erythroxylaceae</taxon>
        <taxon>Erythroxylum</taxon>
    </lineage>
</organism>
<protein>
    <recommendedName>
        <fullName evidence="10">Kinetochore protein Nuf2 N-terminal domain-containing protein</fullName>
    </recommendedName>
</protein>
<keyword evidence="8" id="KW-0137">Centromere</keyword>
<evidence type="ECO:0000256" key="3">
    <source>
        <dbReference type="ARBA" id="ARBA00022454"/>
    </source>
</evidence>
<dbReference type="Pfam" id="PF03800">
    <property type="entry name" value="Nuf2"/>
    <property type="match status" value="1"/>
</dbReference>
<evidence type="ECO:0000256" key="5">
    <source>
        <dbReference type="ARBA" id="ARBA00022776"/>
    </source>
</evidence>
<dbReference type="PANTHER" id="PTHR48441">
    <property type="match status" value="1"/>
</dbReference>
<dbReference type="Gene3D" id="1.10.418.60">
    <property type="entry name" value="Ncd80 complex, Nuf2 subunit"/>
    <property type="match status" value="1"/>
</dbReference>
<feature type="coiled-coil region" evidence="9">
    <location>
        <begin position="299"/>
        <end position="361"/>
    </location>
</feature>
<keyword evidence="4" id="KW-0132">Cell division</keyword>
<comment type="caution">
    <text evidence="11">The sequence shown here is derived from an EMBL/GenBank/DDBJ whole genome shotgun (WGS) entry which is preliminary data.</text>
</comment>
<dbReference type="GO" id="GO:0031262">
    <property type="term" value="C:Ndc80 complex"/>
    <property type="evidence" value="ECO:0007669"/>
    <property type="project" value="InterPro"/>
</dbReference>
<gene>
    <name evidence="11" type="ORF">K2173_021176</name>
</gene>
<evidence type="ECO:0000256" key="7">
    <source>
        <dbReference type="ARBA" id="ARBA00023306"/>
    </source>
</evidence>
<comment type="subcellular location">
    <subcellularLocation>
        <location evidence="1">Chromosome</location>
        <location evidence="1">Centromere</location>
    </subcellularLocation>
</comment>
<comment type="similarity">
    <text evidence="2">Belongs to the NUF2 family.</text>
</comment>
<evidence type="ECO:0000313" key="12">
    <source>
        <dbReference type="Proteomes" id="UP001159364"/>
    </source>
</evidence>
<keyword evidence="12" id="KW-1185">Reference proteome</keyword>